<accession>K1PKM6</accession>
<evidence type="ECO:0000256" key="3">
    <source>
        <dbReference type="ARBA" id="ARBA00013133"/>
    </source>
</evidence>
<dbReference type="PANTHER" id="PTHR12918">
    <property type="entry name" value="CYSTEINE DIOXYGENASE"/>
    <property type="match status" value="1"/>
</dbReference>
<gene>
    <name evidence="10" type="ORF">CGI_10002589</name>
</gene>
<keyword evidence="8" id="KW-0408">Iron</keyword>
<evidence type="ECO:0000256" key="4">
    <source>
        <dbReference type="ARBA" id="ARBA00022723"/>
    </source>
</evidence>
<evidence type="ECO:0000256" key="8">
    <source>
        <dbReference type="ARBA" id="ARBA00023004"/>
    </source>
</evidence>
<dbReference type="SUPFAM" id="SSF51182">
    <property type="entry name" value="RmlC-like cupins"/>
    <property type="match status" value="1"/>
</dbReference>
<feature type="compositionally biased region" description="Polar residues" evidence="9">
    <location>
        <begin position="410"/>
        <end position="424"/>
    </location>
</feature>
<evidence type="ECO:0000256" key="1">
    <source>
        <dbReference type="ARBA" id="ARBA00004759"/>
    </source>
</evidence>
<dbReference type="PANTHER" id="PTHR12918:SF1">
    <property type="entry name" value="CYSTEINE DIOXYGENASE TYPE 1"/>
    <property type="match status" value="1"/>
</dbReference>
<proteinExistence type="inferred from homology"/>
<evidence type="ECO:0000313" key="10">
    <source>
        <dbReference type="EMBL" id="EKC22238.1"/>
    </source>
</evidence>
<dbReference type="GO" id="GO:0019448">
    <property type="term" value="P:L-cysteine catabolic process"/>
    <property type="evidence" value="ECO:0007669"/>
    <property type="project" value="TreeGrafter"/>
</dbReference>
<dbReference type="Gene3D" id="2.60.120.10">
    <property type="entry name" value="Jelly Rolls"/>
    <property type="match status" value="1"/>
</dbReference>
<dbReference type="EC" id="1.13.11.20" evidence="3"/>
<dbReference type="GO" id="GO:0042412">
    <property type="term" value="P:taurine biosynthetic process"/>
    <property type="evidence" value="ECO:0007669"/>
    <property type="project" value="UniProtKB-UniPathway"/>
</dbReference>
<evidence type="ECO:0000256" key="7">
    <source>
        <dbReference type="ARBA" id="ARBA00023002"/>
    </source>
</evidence>
<evidence type="ECO:0000256" key="6">
    <source>
        <dbReference type="ARBA" id="ARBA00022964"/>
    </source>
</evidence>
<feature type="compositionally biased region" description="Polar residues" evidence="9">
    <location>
        <begin position="392"/>
        <end position="403"/>
    </location>
</feature>
<dbReference type="UniPathway" id="UPA00012">
    <property type="reaction ID" value="UER00537"/>
</dbReference>
<keyword evidence="7" id="KW-0560">Oxidoreductase</keyword>
<comment type="pathway">
    <text evidence="1">Organosulfur biosynthesis; taurine biosynthesis; hypotaurine from L-cysteine: step 1/2.</text>
</comment>
<evidence type="ECO:0000256" key="5">
    <source>
        <dbReference type="ARBA" id="ARBA00022784"/>
    </source>
</evidence>
<evidence type="ECO:0000256" key="9">
    <source>
        <dbReference type="SAM" id="MobiDB-lite"/>
    </source>
</evidence>
<dbReference type="InterPro" id="IPR014710">
    <property type="entry name" value="RmlC-like_jellyroll"/>
</dbReference>
<feature type="region of interest" description="Disordered" evidence="9">
    <location>
        <begin position="388"/>
        <end position="424"/>
    </location>
</feature>
<dbReference type="EMBL" id="JH817552">
    <property type="protein sequence ID" value="EKC22238.1"/>
    <property type="molecule type" value="Genomic_DNA"/>
</dbReference>
<dbReference type="InterPro" id="IPR011051">
    <property type="entry name" value="RmlC_Cupin_sf"/>
</dbReference>
<dbReference type="Pfam" id="PF05995">
    <property type="entry name" value="CDO_I"/>
    <property type="match status" value="1"/>
</dbReference>
<evidence type="ECO:0000256" key="2">
    <source>
        <dbReference type="ARBA" id="ARBA00006622"/>
    </source>
</evidence>
<sequence>MEGYNLENLQSDLRIELVNGLTGENVESVKDLMSRYKSDPQDWKDMEKWSDIKYTRTLLDKGNGHYNLMILCWNVGQESPIHNHPNSHCFMKTLEGVVHEELYRKPDMTSCQCSCGCKMEKIGDRDYSVNDVALITDKDGVHRVGNRSHVDRAVTLHLYSPPFTTCHKYDDDTSKETEVPMGFDQDFSGFTTNASFYNESLITVSCQHSSFNYSNSPIRIKIEDGTEFGACSKMGCFGCKRLPDGIQCMVPYIPGKTIQCILDGSIYNISAPDIATTTSTSETTETISTTLRGTSKDTTYMTQDTSYTSPEIELPTTSNENSDIGRVTSTEKSAKMQNVTTIPESSATSREITIINQNIIDQGFCHQQDVNIQLYINCDNSQATFSKDHLTTESTGPGEISTSQDDKENSSTSRENVESTTSAPHFELTSIQSTKTITTAPRDEFNVQWSFFNDTSVVIICQHTSFNYSSSVIRIKSEGGDDYGSCFKTMCNGCKRFTVNAIFHNEFFISARCQHSSFNYSNSPIRIKIEGGNDYGACSRNSCNACTKIESRRDSWHTD</sequence>
<dbReference type="HOGENOM" id="CLU_487675_0_0_1"/>
<comment type="similarity">
    <text evidence="2">Belongs to the cysteine dioxygenase family.</text>
</comment>
<organism evidence="10">
    <name type="scientific">Magallana gigas</name>
    <name type="common">Pacific oyster</name>
    <name type="synonym">Crassostrea gigas</name>
    <dbReference type="NCBI Taxonomy" id="29159"/>
    <lineage>
        <taxon>Eukaryota</taxon>
        <taxon>Metazoa</taxon>
        <taxon>Spiralia</taxon>
        <taxon>Lophotrochozoa</taxon>
        <taxon>Mollusca</taxon>
        <taxon>Bivalvia</taxon>
        <taxon>Autobranchia</taxon>
        <taxon>Pteriomorphia</taxon>
        <taxon>Ostreida</taxon>
        <taxon>Ostreoidea</taxon>
        <taxon>Ostreidae</taxon>
        <taxon>Magallana</taxon>
    </lineage>
</organism>
<keyword evidence="5" id="KW-0883">Thioether bond</keyword>
<dbReference type="AlphaFoldDB" id="K1PKM6"/>
<name>K1PKM6_MAGGI</name>
<dbReference type="GO" id="GO:0008198">
    <property type="term" value="F:ferrous iron binding"/>
    <property type="evidence" value="ECO:0007669"/>
    <property type="project" value="TreeGrafter"/>
</dbReference>
<dbReference type="CDD" id="cd10548">
    <property type="entry name" value="cupin_CDO"/>
    <property type="match status" value="1"/>
</dbReference>
<dbReference type="InParanoid" id="K1PKM6"/>
<dbReference type="GO" id="GO:0017172">
    <property type="term" value="F:cysteine dioxygenase activity"/>
    <property type="evidence" value="ECO:0007669"/>
    <property type="project" value="UniProtKB-EC"/>
</dbReference>
<keyword evidence="6 10" id="KW-0223">Dioxygenase</keyword>
<keyword evidence="4" id="KW-0479">Metal-binding</keyword>
<protein>
    <recommendedName>
        <fullName evidence="3">cysteine dioxygenase</fullName>
        <ecNumber evidence="3">1.13.11.20</ecNumber>
    </recommendedName>
</protein>
<reference evidence="10" key="1">
    <citation type="journal article" date="2012" name="Nature">
        <title>The oyster genome reveals stress adaptation and complexity of shell formation.</title>
        <authorList>
            <person name="Zhang G."/>
            <person name="Fang X."/>
            <person name="Guo X."/>
            <person name="Li L."/>
            <person name="Luo R."/>
            <person name="Xu F."/>
            <person name="Yang P."/>
            <person name="Zhang L."/>
            <person name="Wang X."/>
            <person name="Qi H."/>
            <person name="Xiong Z."/>
            <person name="Que H."/>
            <person name="Xie Y."/>
            <person name="Holland P.W."/>
            <person name="Paps J."/>
            <person name="Zhu Y."/>
            <person name="Wu F."/>
            <person name="Chen Y."/>
            <person name="Wang J."/>
            <person name="Peng C."/>
            <person name="Meng J."/>
            <person name="Yang L."/>
            <person name="Liu J."/>
            <person name="Wen B."/>
            <person name="Zhang N."/>
            <person name="Huang Z."/>
            <person name="Zhu Q."/>
            <person name="Feng Y."/>
            <person name="Mount A."/>
            <person name="Hedgecock D."/>
            <person name="Xu Z."/>
            <person name="Liu Y."/>
            <person name="Domazet-Loso T."/>
            <person name="Du Y."/>
            <person name="Sun X."/>
            <person name="Zhang S."/>
            <person name="Liu B."/>
            <person name="Cheng P."/>
            <person name="Jiang X."/>
            <person name="Li J."/>
            <person name="Fan D."/>
            <person name="Wang W."/>
            <person name="Fu W."/>
            <person name="Wang T."/>
            <person name="Wang B."/>
            <person name="Zhang J."/>
            <person name="Peng Z."/>
            <person name="Li Y."/>
            <person name="Li N."/>
            <person name="Wang J."/>
            <person name="Chen M."/>
            <person name="He Y."/>
            <person name="Tan F."/>
            <person name="Song X."/>
            <person name="Zheng Q."/>
            <person name="Huang R."/>
            <person name="Yang H."/>
            <person name="Du X."/>
            <person name="Chen L."/>
            <person name="Yang M."/>
            <person name="Gaffney P.M."/>
            <person name="Wang S."/>
            <person name="Luo L."/>
            <person name="She Z."/>
            <person name="Ming Y."/>
            <person name="Huang W."/>
            <person name="Zhang S."/>
            <person name="Huang B."/>
            <person name="Zhang Y."/>
            <person name="Qu T."/>
            <person name="Ni P."/>
            <person name="Miao G."/>
            <person name="Wang J."/>
            <person name="Wang Q."/>
            <person name="Steinberg C.E."/>
            <person name="Wang H."/>
            <person name="Li N."/>
            <person name="Qian L."/>
            <person name="Zhang G."/>
            <person name="Li Y."/>
            <person name="Yang H."/>
            <person name="Liu X."/>
            <person name="Wang J."/>
            <person name="Yin Y."/>
            <person name="Wang J."/>
        </authorList>
    </citation>
    <scope>NUCLEOTIDE SEQUENCE [LARGE SCALE GENOMIC DNA]</scope>
    <source>
        <strain evidence="10">05x7-T-G4-1.051#20</strain>
    </source>
</reference>
<dbReference type="InterPro" id="IPR010300">
    <property type="entry name" value="CDO_1"/>
</dbReference>